<dbReference type="NCBIfam" id="TIGR00420">
    <property type="entry name" value="trmU"/>
    <property type="match status" value="1"/>
</dbReference>
<keyword evidence="9" id="KW-0963">Cytoplasm</keyword>
<feature type="binding site" evidence="9">
    <location>
        <begin position="24"/>
        <end position="31"/>
    </location>
    <ligand>
        <name>ATP</name>
        <dbReference type="ChEBI" id="CHEBI:30616"/>
    </ligand>
</feature>
<dbReference type="Pfam" id="PF20258">
    <property type="entry name" value="tRNA_Me_trans_C"/>
    <property type="match status" value="1"/>
</dbReference>
<proteinExistence type="inferred from homology"/>
<dbReference type="Gene3D" id="2.40.30.10">
    <property type="entry name" value="Translation factors"/>
    <property type="match status" value="1"/>
</dbReference>
<evidence type="ECO:0000313" key="13">
    <source>
        <dbReference type="Proteomes" id="UP001059985"/>
    </source>
</evidence>
<dbReference type="InterPro" id="IPR046885">
    <property type="entry name" value="MnmA-like_C"/>
</dbReference>
<comment type="function">
    <text evidence="9">Catalyzes the 2-thiolation of uridine at the wobble position (U34) of tRNA, leading to the formation of s(2)U34.</text>
</comment>
<evidence type="ECO:0000259" key="10">
    <source>
        <dbReference type="Pfam" id="PF20258"/>
    </source>
</evidence>
<protein>
    <recommendedName>
        <fullName evidence="9">tRNA-specific 2-thiouridylase MnmA</fullName>
        <ecNumber evidence="9">2.8.1.13</ecNumber>
    </recommendedName>
</protein>
<keyword evidence="3 9" id="KW-0819">tRNA processing</keyword>
<comment type="catalytic activity">
    <reaction evidence="8 9">
        <text>S-sulfanyl-L-cysteinyl-[protein] + uridine(34) in tRNA + AH2 + ATP = 2-thiouridine(34) in tRNA + L-cysteinyl-[protein] + A + AMP + diphosphate + H(+)</text>
        <dbReference type="Rhea" id="RHEA:47032"/>
        <dbReference type="Rhea" id="RHEA-COMP:10131"/>
        <dbReference type="Rhea" id="RHEA-COMP:11726"/>
        <dbReference type="Rhea" id="RHEA-COMP:11727"/>
        <dbReference type="Rhea" id="RHEA-COMP:11728"/>
        <dbReference type="ChEBI" id="CHEBI:13193"/>
        <dbReference type="ChEBI" id="CHEBI:15378"/>
        <dbReference type="ChEBI" id="CHEBI:17499"/>
        <dbReference type="ChEBI" id="CHEBI:29950"/>
        <dbReference type="ChEBI" id="CHEBI:30616"/>
        <dbReference type="ChEBI" id="CHEBI:33019"/>
        <dbReference type="ChEBI" id="CHEBI:61963"/>
        <dbReference type="ChEBI" id="CHEBI:65315"/>
        <dbReference type="ChEBI" id="CHEBI:87170"/>
        <dbReference type="ChEBI" id="CHEBI:456215"/>
        <dbReference type="EC" id="2.8.1.13"/>
    </reaction>
</comment>
<feature type="domain" description="tRNA-specific 2-thiouridylase MnmA-like C-terminal" evidence="10">
    <location>
        <begin position="291"/>
        <end position="367"/>
    </location>
</feature>
<dbReference type="Gene3D" id="3.40.50.620">
    <property type="entry name" value="HUPs"/>
    <property type="match status" value="1"/>
</dbReference>
<keyword evidence="13" id="KW-1185">Reference proteome</keyword>
<comment type="similarity">
    <text evidence="9">Belongs to the MnmA/TRMU family.</text>
</comment>
<evidence type="ECO:0000259" key="11">
    <source>
        <dbReference type="Pfam" id="PF20259"/>
    </source>
</evidence>
<dbReference type="NCBIfam" id="NF001138">
    <property type="entry name" value="PRK00143.1"/>
    <property type="match status" value="1"/>
</dbReference>
<keyword evidence="7" id="KW-1015">Disulfide bond</keyword>
<evidence type="ECO:0000256" key="1">
    <source>
        <dbReference type="ARBA" id="ARBA00022555"/>
    </source>
</evidence>
<feature type="site" description="Interaction with tRNA" evidence="9">
    <location>
        <position position="351"/>
    </location>
</feature>
<evidence type="ECO:0000256" key="4">
    <source>
        <dbReference type="ARBA" id="ARBA00022741"/>
    </source>
</evidence>
<keyword evidence="1 9" id="KW-0820">tRNA-binding</keyword>
<organism evidence="12 13">
    <name type="scientific">Neoehrlichia mikurensis</name>
    <dbReference type="NCBI Taxonomy" id="89586"/>
    <lineage>
        <taxon>Bacteria</taxon>
        <taxon>Pseudomonadati</taxon>
        <taxon>Pseudomonadota</taxon>
        <taxon>Alphaproteobacteria</taxon>
        <taxon>Rickettsiales</taxon>
        <taxon>Anaplasmataceae</taxon>
        <taxon>Candidatus Neoehrlichia</taxon>
    </lineage>
</organism>
<comment type="caution">
    <text evidence="9">Lacks conserved residue(s) required for the propagation of feature annotation.</text>
</comment>
<dbReference type="InterPro" id="IPR004506">
    <property type="entry name" value="MnmA-like"/>
</dbReference>
<dbReference type="CDD" id="cd01998">
    <property type="entry name" value="MnmA_TRMU-like"/>
    <property type="match status" value="1"/>
</dbReference>
<dbReference type="PANTHER" id="PTHR11933:SF5">
    <property type="entry name" value="MITOCHONDRIAL TRNA-SPECIFIC 2-THIOURIDYLASE 1"/>
    <property type="match status" value="1"/>
</dbReference>
<feature type="site" description="Interaction with tRNA" evidence="9">
    <location>
        <position position="141"/>
    </location>
</feature>
<keyword evidence="2 9" id="KW-0808">Transferase</keyword>
<dbReference type="Pfam" id="PF20259">
    <property type="entry name" value="tRNA_Me_trans_M"/>
    <property type="match status" value="1"/>
</dbReference>
<comment type="subcellular location">
    <subcellularLocation>
        <location evidence="9">Cytoplasm</location>
    </subcellularLocation>
</comment>
<dbReference type="EMBL" id="CP089285">
    <property type="protein sequence ID" value="UTO56119.1"/>
    <property type="molecule type" value="Genomic_DNA"/>
</dbReference>
<dbReference type="InterPro" id="IPR014729">
    <property type="entry name" value="Rossmann-like_a/b/a_fold"/>
</dbReference>
<sequence>MINNFTINPLVLNKSPQETTVVVAMSGGVDSSVTSALLHTLGYKVIGVTLQLYTNNNSKKKACCGNIDIYDAKRVASSMGFPHYVLNYEQIFKKEVIDDFISSYERGETPIPCIKCNQTVKFRDLLQTMKTIGGDVLATGHYIRQVEVKGEIQIFSSKDIKKDQSYFLFSITPEQLKFLRFPLGNFHKSDIRALAEFFNLSVANKPDSQDICFVSDTYKKTIFNFKPSAIKKGKIIHINGKVLGEHNGIVNFTVGQRKGLGISSPVPLYVVKLNVEKNEVIVGPLSSLMQNKLYIKDLNWLPKNQIPPQGLKVEVKLRSSHSGNTATIFLDNENSAIILLENSHCVITPGQACVIYQKERMLGGGWIYNKT</sequence>
<dbReference type="GO" id="GO:0103016">
    <property type="term" value="F:tRNA-uridine 2-sulfurtransferase activity"/>
    <property type="evidence" value="ECO:0007669"/>
    <property type="project" value="UniProtKB-EC"/>
</dbReference>
<dbReference type="HAMAP" id="MF_00144">
    <property type="entry name" value="tRNA_thiouridyl_MnmA"/>
    <property type="match status" value="1"/>
</dbReference>
<dbReference type="RefSeq" id="WP_254841921.1">
    <property type="nucleotide sequence ID" value="NZ_CP089285.1"/>
</dbReference>
<feature type="binding site" evidence="9">
    <location>
        <position position="50"/>
    </location>
    <ligand>
        <name>ATP</name>
        <dbReference type="ChEBI" id="CHEBI:30616"/>
    </ligand>
</feature>
<evidence type="ECO:0000256" key="3">
    <source>
        <dbReference type="ARBA" id="ARBA00022694"/>
    </source>
</evidence>
<dbReference type="PANTHER" id="PTHR11933">
    <property type="entry name" value="TRNA 5-METHYLAMINOMETHYL-2-THIOURIDYLATE -METHYLTRANSFERASE"/>
    <property type="match status" value="1"/>
</dbReference>
<dbReference type="Pfam" id="PF03054">
    <property type="entry name" value="tRNA_Me_trans"/>
    <property type="match status" value="1"/>
</dbReference>
<gene>
    <name evidence="9 12" type="primary">mnmA</name>
    <name evidence="12" type="ORF">LUA81_03290</name>
</gene>
<evidence type="ECO:0000256" key="8">
    <source>
        <dbReference type="ARBA" id="ARBA00051542"/>
    </source>
</evidence>
<dbReference type="EC" id="2.8.1.13" evidence="9"/>
<dbReference type="SUPFAM" id="SSF52402">
    <property type="entry name" value="Adenine nucleotide alpha hydrolases-like"/>
    <property type="match status" value="1"/>
</dbReference>
<keyword evidence="5 9" id="KW-0067">ATP-binding</keyword>
<feature type="binding site" evidence="9">
    <location>
        <position position="140"/>
    </location>
    <ligand>
        <name>ATP</name>
        <dbReference type="ChEBI" id="CHEBI:30616"/>
    </ligand>
</feature>
<keyword evidence="6 9" id="KW-0694">RNA-binding</keyword>
<feature type="active site" description="Cysteine persulfide intermediate" evidence="9">
    <location>
        <position position="212"/>
    </location>
</feature>
<accession>A0ABY5EWP8</accession>
<evidence type="ECO:0000256" key="2">
    <source>
        <dbReference type="ARBA" id="ARBA00022679"/>
    </source>
</evidence>
<keyword evidence="4 9" id="KW-0547">Nucleotide-binding</keyword>
<feature type="domain" description="tRNA-specific 2-thiouridylase MnmA-like central" evidence="11">
    <location>
        <begin position="231"/>
        <end position="283"/>
    </location>
</feature>
<evidence type="ECO:0000313" key="12">
    <source>
        <dbReference type="EMBL" id="UTO56119.1"/>
    </source>
</evidence>
<feature type="region of interest" description="Interaction with tRNA" evidence="9">
    <location>
        <begin position="162"/>
        <end position="164"/>
    </location>
</feature>
<evidence type="ECO:0000256" key="9">
    <source>
        <dbReference type="HAMAP-Rule" id="MF_00144"/>
    </source>
</evidence>
<evidence type="ECO:0000256" key="6">
    <source>
        <dbReference type="ARBA" id="ARBA00022884"/>
    </source>
</evidence>
<dbReference type="Proteomes" id="UP001059985">
    <property type="component" value="Chromosome"/>
</dbReference>
<dbReference type="Gene3D" id="2.30.30.280">
    <property type="entry name" value="Adenine nucleotide alpha hydrolases-like domains"/>
    <property type="match status" value="1"/>
</dbReference>
<evidence type="ECO:0000256" key="7">
    <source>
        <dbReference type="ARBA" id="ARBA00023157"/>
    </source>
</evidence>
<reference evidence="12 13" key="1">
    <citation type="journal article" date="2022" name="Microorganisms">
        <title>Assembly and Comparison of Ca. Neoehrlichia mikurensis Genomes.</title>
        <authorList>
            <person name="Azagi T."/>
            <person name="Dirks R.P."/>
            <person name="Yebra-Pimentel E.S."/>
            <person name="Schaap P.J."/>
            <person name="Koehorst J.J."/>
            <person name="Esser H.J."/>
            <person name="Sprong H."/>
        </authorList>
    </citation>
    <scope>NUCLEOTIDE SEQUENCE [LARGE SCALE GENOMIC DNA]</scope>
    <source>
        <strain evidence="12">18-2804</strain>
    </source>
</reference>
<feature type="active site" description="Nucleophile" evidence="9">
    <location>
        <position position="116"/>
    </location>
</feature>
<name>A0ABY5EWP8_9RICK</name>
<dbReference type="InterPro" id="IPR046884">
    <property type="entry name" value="MnmA-like_central"/>
</dbReference>
<evidence type="ECO:0000256" key="5">
    <source>
        <dbReference type="ARBA" id="ARBA00022840"/>
    </source>
</evidence>
<dbReference type="InterPro" id="IPR023382">
    <property type="entry name" value="MnmA-like_central_sf"/>
</dbReference>